<evidence type="ECO:0000256" key="6">
    <source>
        <dbReference type="SAM" id="Phobius"/>
    </source>
</evidence>
<dbReference type="NCBIfam" id="TIGR00225">
    <property type="entry name" value="prc"/>
    <property type="match status" value="1"/>
</dbReference>
<reference evidence="8" key="1">
    <citation type="submission" date="2020-10" db="EMBL/GenBank/DDBJ databases">
        <authorList>
            <person name="Gilroy R."/>
        </authorList>
    </citation>
    <scope>NUCLEOTIDE SEQUENCE</scope>
    <source>
        <strain evidence="8">G3-4614</strain>
    </source>
</reference>
<keyword evidence="6" id="KW-1133">Transmembrane helix</keyword>
<dbReference type="GO" id="GO:0030288">
    <property type="term" value="C:outer membrane-bounded periplasmic space"/>
    <property type="evidence" value="ECO:0007669"/>
    <property type="project" value="TreeGrafter"/>
</dbReference>
<dbReference type="CDD" id="cd07560">
    <property type="entry name" value="Peptidase_S41_CPP"/>
    <property type="match status" value="1"/>
</dbReference>
<keyword evidence="4 5" id="KW-0720">Serine protease</keyword>
<dbReference type="Pfam" id="PF13180">
    <property type="entry name" value="PDZ_2"/>
    <property type="match status" value="1"/>
</dbReference>
<organism evidence="8 9">
    <name type="scientific">Candidatus Caccoplasma merdipullorum</name>
    <dbReference type="NCBI Taxonomy" id="2840718"/>
    <lineage>
        <taxon>Bacteria</taxon>
        <taxon>Pseudomonadati</taxon>
        <taxon>Bacteroidota</taxon>
        <taxon>Bacteroidia</taxon>
        <taxon>Bacteroidales</taxon>
        <taxon>Bacteroidaceae</taxon>
        <taxon>Bacteroidaceae incertae sedis</taxon>
        <taxon>Candidatus Caccoplasma</taxon>
    </lineage>
</organism>
<feature type="domain" description="PDZ" evidence="7">
    <location>
        <begin position="86"/>
        <end position="157"/>
    </location>
</feature>
<dbReference type="Gene3D" id="3.90.226.10">
    <property type="entry name" value="2-enoyl-CoA Hydratase, Chain A, domain 1"/>
    <property type="match status" value="1"/>
</dbReference>
<dbReference type="PANTHER" id="PTHR32060">
    <property type="entry name" value="TAIL-SPECIFIC PROTEASE"/>
    <property type="match status" value="1"/>
</dbReference>
<name>A0A9D9E3G9_9BACT</name>
<evidence type="ECO:0000256" key="4">
    <source>
        <dbReference type="ARBA" id="ARBA00022825"/>
    </source>
</evidence>
<reference evidence="8" key="2">
    <citation type="journal article" date="2021" name="PeerJ">
        <title>Extensive microbial diversity within the chicken gut microbiome revealed by metagenomics and culture.</title>
        <authorList>
            <person name="Gilroy R."/>
            <person name="Ravi A."/>
            <person name="Getino M."/>
            <person name="Pursley I."/>
            <person name="Horton D.L."/>
            <person name="Alikhan N.F."/>
            <person name="Baker D."/>
            <person name="Gharbi K."/>
            <person name="Hall N."/>
            <person name="Watson M."/>
            <person name="Adriaenssens E.M."/>
            <person name="Foster-Nyarko E."/>
            <person name="Jarju S."/>
            <person name="Secka A."/>
            <person name="Antonio M."/>
            <person name="Oren A."/>
            <person name="Chaudhuri R.R."/>
            <person name="La Ragione R."/>
            <person name="Hildebrand F."/>
            <person name="Pallen M.J."/>
        </authorList>
    </citation>
    <scope>NUCLEOTIDE SEQUENCE</scope>
    <source>
        <strain evidence="8">G3-4614</strain>
    </source>
</reference>
<dbReference type="InterPro" id="IPR036034">
    <property type="entry name" value="PDZ_sf"/>
</dbReference>
<protein>
    <submittedName>
        <fullName evidence="8">S41 family peptidase</fullName>
    </submittedName>
</protein>
<keyword evidence="6" id="KW-0812">Transmembrane</keyword>
<proteinExistence type="inferred from homology"/>
<evidence type="ECO:0000259" key="7">
    <source>
        <dbReference type="PROSITE" id="PS50106"/>
    </source>
</evidence>
<comment type="caution">
    <text evidence="8">The sequence shown here is derived from an EMBL/GenBank/DDBJ whole genome shotgun (WGS) entry which is preliminary data.</text>
</comment>
<evidence type="ECO:0000313" key="9">
    <source>
        <dbReference type="Proteomes" id="UP000823636"/>
    </source>
</evidence>
<evidence type="ECO:0000256" key="3">
    <source>
        <dbReference type="ARBA" id="ARBA00022801"/>
    </source>
</evidence>
<dbReference type="Gene3D" id="3.30.750.44">
    <property type="match status" value="1"/>
</dbReference>
<dbReference type="InterPro" id="IPR029045">
    <property type="entry name" value="ClpP/crotonase-like_dom_sf"/>
</dbReference>
<dbReference type="PANTHER" id="PTHR32060:SF30">
    <property type="entry name" value="CARBOXY-TERMINAL PROCESSING PROTEASE CTPA"/>
    <property type="match status" value="1"/>
</dbReference>
<evidence type="ECO:0000256" key="5">
    <source>
        <dbReference type="RuleBase" id="RU004404"/>
    </source>
</evidence>
<dbReference type="SMART" id="SM00245">
    <property type="entry name" value="TSPc"/>
    <property type="match status" value="1"/>
</dbReference>
<dbReference type="GO" id="GO:0004175">
    <property type="term" value="F:endopeptidase activity"/>
    <property type="evidence" value="ECO:0007669"/>
    <property type="project" value="TreeGrafter"/>
</dbReference>
<dbReference type="GO" id="GO:0008236">
    <property type="term" value="F:serine-type peptidase activity"/>
    <property type="evidence" value="ECO:0007669"/>
    <property type="project" value="UniProtKB-KW"/>
</dbReference>
<dbReference type="InterPro" id="IPR001478">
    <property type="entry name" value="PDZ"/>
</dbReference>
<sequence>MKKSTQIIYPMLIAVAIVIGIYIGKYYDRMFTTPIIYSGQNKIEGLLNMIKRQYVDTVNIDSLIETAIPKIIGELDPHSTYISAADLQMVNDDLEGTFSGIGIEFSILEDTVTVVGVISGGPSEKVGIIPGDRIIAVNDTAFTGNGISNEKVLKRLRGPKGSEVKLTLSRISASEPIEMLVTRGDIPVNSVDAAFRTNDGIGYIKVSKFGRNTYTEFLNSLAKLRREGSDKFIIDLRGNTGGYMESAINMVNEFLPKGYLIVYTYGNASPLNQAFSNGTGIFKESPVIVLVDEWSASASEIFAGAIQDNDRGLIVGRRSFGKGLVQQQIPFSDGSAVRLTIARYYTPSGRSIQKEYKMGDSEGYDMDIIHRYEHGEFYTRDSIHLNDTLKYHTLLGRTVYGGGGIMPDVFVPRDTLGNTPYLTNIINQGLMYQFAFKYADDNREKLKQYQNANEMLKYLQRQPILDKFVSYAASKGVKPRPVYINISKKIINNTLYAYIARNIIGDEAFYPIILMDDNTFIKAVELLNDEDTYINMLISGKE</sequence>
<dbReference type="AlphaFoldDB" id="A0A9D9E3G9"/>
<comment type="similarity">
    <text evidence="1 5">Belongs to the peptidase S41A family.</text>
</comment>
<dbReference type="Gene3D" id="2.30.42.10">
    <property type="match status" value="1"/>
</dbReference>
<dbReference type="SUPFAM" id="SSF52096">
    <property type="entry name" value="ClpP/crotonase"/>
    <property type="match status" value="1"/>
</dbReference>
<accession>A0A9D9E3G9</accession>
<dbReference type="SMART" id="SM00228">
    <property type="entry name" value="PDZ"/>
    <property type="match status" value="1"/>
</dbReference>
<evidence type="ECO:0000256" key="1">
    <source>
        <dbReference type="ARBA" id="ARBA00009179"/>
    </source>
</evidence>
<dbReference type="Proteomes" id="UP000823636">
    <property type="component" value="Unassembled WGS sequence"/>
</dbReference>
<dbReference type="Pfam" id="PF03572">
    <property type="entry name" value="Peptidase_S41"/>
    <property type="match status" value="1"/>
</dbReference>
<dbReference type="InterPro" id="IPR005151">
    <property type="entry name" value="Tail-specific_protease"/>
</dbReference>
<evidence type="ECO:0000256" key="2">
    <source>
        <dbReference type="ARBA" id="ARBA00022670"/>
    </source>
</evidence>
<feature type="transmembrane region" description="Helical" evidence="6">
    <location>
        <begin position="7"/>
        <end position="27"/>
    </location>
</feature>
<keyword evidence="2 5" id="KW-0645">Protease</keyword>
<keyword evidence="3 5" id="KW-0378">Hydrolase</keyword>
<gene>
    <name evidence="8" type="ORF">IAC54_01150</name>
</gene>
<dbReference type="EMBL" id="JADIMW010000009">
    <property type="protein sequence ID" value="MBO8437491.1"/>
    <property type="molecule type" value="Genomic_DNA"/>
</dbReference>
<evidence type="ECO:0000313" key="8">
    <source>
        <dbReference type="EMBL" id="MBO8437491.1"/>
    </source>
</evidence>
<dbReference type="SUPFAM" id="SSF50156">
    <property type="entry name" value="PDZ domain-like"/>
    <property type="match status" value="1"/>
</dbReference>
<dbReference type="InterPro" id="IPR004447">
    <property type="entry name" value="Peptidase_S41A"/>
</dbReference>
<dbReference type="GO" id="GO:0007165">
    <property type="term" value="P:signal transduction"/>
    <property type="evidence" value="ECO:0007669"/>
    <property type="project" value="TreeGrafter"/>
</dbReference>
<keyword evidence="6" id="KW-0472">Membrane</keyword>
<dbReference type="GO" id="GO:0006508">
    <property type="term" value="P:proteolysis"/>
    <property type="evidence" value="ECO:0007669"/>
    <property type="project" value="UniProtKB-KW"/>
</dbReference>
<dbReference type="PROSITE" id="PS50106">
    <property type="entry name" value="PDZ"/>
    <property type="match status" value="1"/>
</dbReference>
<dbReference type="CDD" id="cd06782">
    <property type="entry name" value="cpPDZ_CPP-like"/>
    <property type="match status" value="1"/>
</dbReference>